<proteinExistence type="inferred from homology"/>
<feature type="transmembrane region" description="Helical" evidence="6">
    <location>
        <begin position="238"/>
        <end position="259"/>
    </location>
</feature>
<dbReference type="HOGENOM" id="CLU_021555_3_0_1"/>
<feature type="transmembrane region" description="Helical" evidence="6">
    <location>
        <begin position="103"/>
        <end position="124"/>
    </location>
</feature>
<organism evidence="7 8">
    <name type="scientific">Exophiala mesophila</name>
    <name type="common">Black yeast-like fungus</name>
    <dbReference type="NCBI Taxonomy" id="212818"/>
    <lineage>
        <taxon>Eukaryota</taxon>
        <taxon>Fungi</taxon>
        <taxon>Dikarya</taxon>
        <taxon>Ascomycota</taxon>
        <taxon>Pezizomycotina</taxon>
        <taxon>Eurotiomycetes</taxon>
        <taxon>Chaetothyriomycetidae</taxon>
        <taxon>Chaetothyriales</taxon>
        <taxon>Herpotrichiellaceae</taxon>
        <taxon>Exophiala</taxon>
    </lineage>
</organism>
<evidence type="ECO:0000313" key="7">
    <source>
        <dbReference type="EMBL" id="KIV97477.1"/>
    </source>
</evidence>
<dbReference type="Gene3D" id="1.10.4160.10">
    <property type="entry name" value="Hydantoin permease"/>
    <property type="match status" value="1"/>
</dbReference>
<dbReference type="OrthoDB" id="2018619at2759"/>
<comment type="subcellular location">
    <subcellularLocation>
        <location evidence="1">Membrane</location>
        <topology evidence="1">Multi-pass membrane protein</topology>
    </subcellularLocation>
</comment>
<gene>
    <name evidence="7" type="ORF">PV10_01228</name>
</gene>
<dbReference type="PANTHER" id="PTHR30618">
    <property type="entry name" value="NCS1 FAMILY PURINE/PYRIMIDINE TRANSPORTER"/>
    <property type="match status" value="1"/>
</dbReference>
<keyword evidence="3 6" id="KW-0812">Transmembrane</keyword>
<feature type="transmembrane region" description="Helical" evidence="6">
    <location>
        <begin position="173"/>
        <end position="189"/>
    </location>
</feature>
<evidence type="ECO:0000256" key="2">
    <source>
        <dbReference type="ARBA" id="ARBA00008974"/>
    </source>
</evidence>
<feature type="transmembrane region" description="Helical" evidence="6">
    <location>
        <begin position="440"/>
        <end position="461"/>
    </location>
</feature>
<dbReference type="PANTHER" id="PTHR30618:SF15">
    <property type="entry name" value="NICOTINAMIDE RIBOSIDE TRANSPORTER 1-RELATED"/>
    <property type="match status" value="1"/>
</dbReference>
<evidence type="ECO:0000256" key="1">
    <source>
        <dbReference type="ARBA" id="ARBA00004141"/>
    </source>
</evidence>
<reference evidence="7 8" key="1">
    <citation type="submission" date="2015-01" db="EMBL/GenBank/DDBJ databases">
        <title>The Genome Sequence of Exophiala mesophila CBS40295.</title>
        <authorList>
            <consortium name="The Broad Institute Genomics Platform"/>
            <person name="Cuomo C."/>
            <person name="de Hoog S."/>
            <person name="Gorbushina A."/>
            <person name="Stielow B."/>
            <person name="Teixiera M."/>
            <person name="Abouelleil A."/>
            <person name="Chapman S.B."/>
            <person name="Priest M."/>
            <person name="Young S.K."/>
            <person name="Wortman J."/>
            <person name="Nusbaum C."/>
            <person name="Birren B."/>
        </authorList>
    </citation>
    <scope>NUCLEOTIDE SEQUENCE [LARGE SCALE GENOMIC DNA]</scope>
    <source>
        <strain evidence="7 8">CBS 40295</strain>
    </source>
</reference>
<name>A0A0D1ZSH2_EXOME</name>
<accession>A0A0D1ZSH2</accession>
<evidence type="ECO:0000256" key="5">
    <source>
        <dbReference type="ARBA" id="ARBA00023136"/>
    </source>
</evidence>
<dbReference type="GeneID" id="27319073"/>
<dbReference type="Pfam" id="PF02133">
    <property type="entry name" value="Transp_cyt_pur"/>
    <property type="match status" value="1"/>
</dbReference>
<dbReference type="InterPro" id="IPR045225">
    <property type="entry name" value="Uracil/uridine/allantoin_perm"/>
</dbReference>
<feature type="transmembrane region" description="Helical" evidence="6">
    <location>
        <begin position="481"/>
        <end position="504"/>
    </location>
</feature>
<feature type="transmembrane region" description="Helical" evidence="6">
    <location>
        <begin position="196"/>
        <end position="218"/>
    </location>
</feature>
<evidence type="ECO:0000256" key="3">
    <source>
        <dbReference type="ARBA" id="ARBA00022692"/>
    </source>
</evidence>
<dbReference type="VEuPathDB" id="FungiDB:PV10_01228"/>
<dbReference type="RefSeq" id="XP_016229051.1">
    <property type="nucleotide sequence ID" value="XM_016365402.1"/>
</dbReference>
<evidence type="ECO:0000256" key="4">
    <source>
        <dbReference type="ARBA" id="ARBA00022989"/>
    </source>
</evidence>
<dbReference type="OMA" id="AHMVTRD"/>
<protein>
    <recommendedName>
        <fullName evidence="9">Thiamine transporter</fullName>
    </recommendedName>
</protein>
<keyword evidence="4 6" id="KW-1133">Transmembrane helix</keyword>
<feature type="transmembrane region" description="Helical" evidence="6">
    <location>
        <begin position="131"/>
        <end position="153"/>
    </location>
</feature>
<dbReference type="GO" id="GO:0015205">
    <property type="term" value="F:nucleobase transmembrane transporter activity"/>
    <property type="evidence" value="ECO:0007669"/>
    <property type="project" value="TreeGrafter"/>
</dbReference>
<feature type="transmembrane region" description="Helical" evidence="6">
    <location>
        <begin position="43"/>
        <end position="69"/>
    </location>
</feature>
<dbReference type="CDD" id="cd11482">
    <property type="entry name" value="SLC-NCS1sbd_NRT1-like"/>
    <property type="match status" value="1"/>
</dbReference>
<feature type="transmembrane region" description="Helical" evidence="6">
    <location>
        <begin position="279"/>
        <end position="301"/>
    </location>
</feature>
<feature type="transmembrane region" description="Helical" evidence="6">
    <location>
        <begin position="330"/>
        <end position="350"/>
    </location>
</feature>
<comment type="similarity">
    <text evidence="2">Belongs to the purine-cytosine permease (2.A.39) family.</text>
</comment>
<feature type="transmembrane region" description="Helical" evidence="6">
    <location>
        <begin position="395"/>
        <end position="419"/>
    </location>
</feature>
<feature type="transmembrane region" description="Helical" evidence="6">
    <location>
        <begin position="371"/>
        <end position="389"/>
    </location>
</feature>
<dbReference type="Proteomes" id="UP000054302">
    <property type="component" value="Unassembled WGS sequence"/>
</dbReference>
<dbReference type="InterPro" id="IPR001248">
    <property type="entry name" value="Pur-cyt_permease"/>
</dbReference>
<feature type="transmembrane region" description="Helical" evidence="6">
    <location>
        <begin position="76"/>
        <end position="97"/>
    </location>
</feature>
<keyword evidence="8" id="KW-1185">Reference proteome</keyword>
<evidence type="ECO:0000313" key="8">
    <source>
        <dbReference type="Proteomes" id="UP000054302"/>
    </source>
</evidence>
<dbReference type="GO" id="GO:0005886">
    <property type="term" value="C:plasma membrane"/>
    <property type="evidence" value="ECO:0007669"/>
    <property type="project" value="TreeGrafter"/>
</dbReference>
<sequence>MDGLKPVIEWLTLDNNEYNGAATTRWINPDITPLAPSRRTWGYLAYLGWGSIANVCITVWAGGASLLILGLSVPHIMGVMIIARVLISSFVIANGWLGAEWHIGFTVAQRLIFGVYGSYIGILIRIMLSIIWYASQAWLGGLCVAVMLSSWSYSFLTLENTLPESAHMVTRDLVGFTIFQIISLPLLLVRPEKAKWPVLFANGITFFVMLGITIWATNKAGGPGPLWYTGSTSIPGMNYAWAWVYAIVASLGGISAGIINQSDFTRFARRQGVQVPGILFSLFIPGMAVPIMGLLTASASVEIYGGDPFWNPLTLITQWMLDDYSATSRAAAFFCGLGFIISQLAENIMANGYAAGMDLAGLFPKFINIRRGAIIGALLSWVVQPWLFYNTSSVFVATAASFSVFLGPLTGIMLADYYIIRRQNIEVTQLYTGSSEGSYYFFHGFNLRAIIVWVVCFVPAMPGMIGTLNPNIYVSQGAIQYYWGNYLFGSTSAAVLYVIVCKIWKIKNAGKRDEYDFYGTFDEDVATKKGITPFQGVKAGAEVDDALTVDGVSVANVDLKSVDKPVEQSGLGRTDASDVERLGITPAERKVAVVGYQS</sequence>
<dbReference type="EMBL" id="KN847520">
    <property type="protein sequence ID" value="KIV97477.1"/>
    <property type="molecule type" value="Genomic_DNA"/>
</dbReference>
<evidence type="ECO:0008006" key="9">
    <source>
        <dbReference type="Google" id="ProtNLM"/>
    </source>
</evidence>
<evidence type="ECO:0000256" key="6">
    <source>
        <dbReference type="SAM" id="Phobius"/>
    </source>
</evidence>
<keyword evidence="5 6" id="KW-0472">Membrane</keyword>
<dbReference type="AlphaFoldDB" id="A0A0D1ZSH2"/>